<dbReference type="SUPFAM" id="SSF54593">
    <property type="entry name" value="Glyoxalase/Bleomycin resistance protein/Dihydroxybiphenyl dioxygenase"/>
    <property type="match status" value="2"/>
</dbReference>
<dbReference type="CDD" id="cd07255">
    <property type="entry name" value="VOC_BsCatE_like_N"/>
    <property type="match status" value="1"/>
</dbReference>
<dbReference type="Pfam" id="PF00903">
    <property type="entry name" value="Glyoxalase"/>
    <property type="match status" value="2"/>
</dbReference>
<evidence type="ECO:0000259" key="1">
    <source>
        <dbReference type="PROSITE" id="PS51819"/>
    </source>
</evidence>
<feature type="domain" description="VOC" evidence="1">
    <location>
        <begin position="10"/>
        <end position="126"/>
    </location>
</feature>
<sequence length="280" mass="31400">MNRPIHPETEISRVHLTVADLERSLDFYRDTLGFRMLRRESRTAELTADGTTPLVILEEVAEARPKPPGTTGLYHYAILLPERTDLARCLRYLADIGIRMGASDHHFSEALYLPDPDGNGIEIYADRPRELWRRDGELPAVSDPLDVKGLLSLAGDQTWEGFPQKTRIGHVHLHVADLHQAEEFYCEGLDLEPTIRWNGTLFVSAGGYHHYIGLNTWAGQGAPPPPPNSVGLRVFSLKVQSPEEVERIAQRLRQIGAPVETRGAAVLTTDPFENQIRIHP</sequence>
<dbReference type="InterPro" id="IPR029068">
    <property type="entry name" value="Glyas_Bleomycin-R_OHBP_Dase"/>
</dbReference>
<feature type="domain" description="VOC" evidence="1">
    <location>
        <begin position="167"/>
        <end position="280"/>
    </location>
</feature>
<dbReference type="PANTHER" id="PTHR43279:SF1">
    <property type="entry name" value="CATECHOL-2,3-DIOXYGENASE"/>
    <property type="match status" value="1"/>
</dbReference>
<dbReference type="RefSeq" id="WP_108021678.1">
    <property type="nucleotide sequence ID" value="NZ_QBKR01000002.1"/>
</dbReference>
<keyword evidence="2" id="KW-0560">Oxidoreductase</keyword>
<dbReference type="InterPro" id="IPR004360">
    <property type="entry name" value="Glyas_Fos-R_dOase_dom"/>
</dbReference>
<dbReference type="OrthoDB" id="9792626at2"/>
<dbReference type="InterPro" id="IPR037523">
    <property type="entry name" value="VOC_core"/>
</dbReference>
<dbReference type="AlphaFoldDB" id="A0A2T6C8L9"/>
<keyword evidence="2" id="KW-0223">Dioxygenase</keyword>
<comment type="caution">
    <text evidence="2">The sequence shown here is derived from an EMBL/GenBank/DDBJ whole genome shotgun (WGS) entry which is preliminary data.</text>
</comment>
<reference evidence="2 3" key="1">
    <citation type="submission" date="2018-04" db="EMBL/GenBank/DDBJ databases">
        <title>Genomic Encyclopedia of Archaeal and Bacterial Type Strains, Phase II (KMG-II): from individual species to whole genera.</title>
        <authorList>
            <person name="Goeker M."/>
        </authorList>
    </citation>
    <scope>NUCLEOTIDE SEQUENCE [LARGE SCALE GENOMIC DNA]</scope>
    <source>
        <strain evidence="2 3">DSM 45787</strain>
    </source>
</reference>
<gene>
    <name evidence="2" type="ORF">C8P63_102110</name>
</gene>
<dbReference type="Gene3D" id="3.10.180.10">
    <property type="entry name" value="2,3-Dihydroxybiphenyl 1,2-Dioxygenase, domain 1"/>
    <property type="match status" value="2"/>
</dbReference>
<dbReference type="EMBL" id="QBKR01000002">
    <property type="protein sequence ID" value="PTX64616.1"/>
    <property type="molecule type" value="Genomic_DNA"/>
</dbReference>
<protein>
    <submittedName>
        <fullName evidence="2">Catechol 2,3-dioxygenase</fullName>
    </submittedName>
</protein>
<accession>A0A2T6C8L9</accession>
<dbReference type="Proteomes" id="UP000244240">
    <property type="component" value="Unassembled WGS sequence"/>
</dbReference>
<name>A0A2T6C8L9_9BACL</name>
<keyword evidence="3" id="KW-1185">Reference proteome</keyword>
<dbReference type="PROSITE" id="PS51819">
    <property type="entry name" value="VOC"/>
    <property type="match status" value="2"/>
</dbReference>
<proteinExistence type="predicted"/>
<dbReference type="GO" id="GO:0051213">
    <property type="term" value="F:dioxygenase activity"/>
    <property type="evidence" value="ECO:0007669"/>
    <property type="project" value="UniProtKB-KW"/>
</dbReference>
<evidence type="ECO:0000313" key="3">
    <source>
        <dbReference type="Proteomes" id="UP000244240"/>
    </source>
</evidence>
<organism evidence="2 3">
    <name type="scientific">Melghirimyces profundicolus</name>
    <dbReference type="NCBI Taxonomy" id="1242148"/>
    <lineage>
        <taxon>Bacteria</taxon>
        <taxon>Bacillati</taxon>
        <taxon>Bacillota</taxon>
        <taxon>Bacilli</taxon>
        <taxon>Bacillales</taxon>
        <taxon>Thermoactinomycetaceae</taxon>
        <taxon>Melghirimyces</taxon>
    </lineage>
</organism>
<evidence type="ECO:0000313" key="2">
    <source>
        <dbReference type="EMBL" id="PTX64616.1"/>
    </source>
</evidence>
<dbReference type="PANTHER" id="PTHR43279">
    <property type="entry name" value="CATECHOL-2,3-DIOXYGENASE"/>
    <property type="match status" value="1"/>
</dbReference>